<dbReference type="Pfam" id="PF00403">
    <property type="entry name" value="HMA"/>
    <property type="match status" value="1"/>
</dbReference>
<proteinExistence type="predicted"/>
<dbReference type="InterPro" id="IPR006121">
    <property type="entry name" value="HMA_dom"/>
</dbReference>
<dbReference type="PROSITE" id="PS01047">
    <property type="entry name" value="HMA_1"/>
    <property type="match status" value="1"/>
</dbReference>
<sequence length="67" mass="7008">MRFIVENMHCEGCAKGVTAVVKQADPSAQVEVRLEDKSISINGGRLGGEALRSALYTAGWKAAGMAG</sequence>
<reference evidence="3 4" key="1">
    <citation type="submission" date="2020-08" db="EMBL/GenBank/DDBJ databases">
        <title>Genomic Encyclopedia of Type Strains, Phase IV (KMG-IV): sequencing the most valuable type-strain genomes for metagenomic binning, comparative biology and taxonomic classification.</title>
        <authorList>
            <person name="Goeker M."/>
        </authorList>
    </citation>
    <scope>NUCLEOTIDE SEQUENCE [LARGE SCALE GENOMIC DNA]</scope>
    <source>
        <strain evidence="3 4">DSM 25622</strain>
    </source>
</reference>
<name>A0A840Y473_9PROT</name>
<feature type="domain" description="HMA" evidence="2">
    <location>
        <begin position="3"/>
        <end position="43"/>
    </location>
</feature>
<keyword evidence="1" id="KW-0479">Metal-binding</keyword>
<organism evidence="3 4">
    <name type="scientific">Muricoccus pecuniae</name>
    <dbReference type="NCBI Taxonomy" id="693023"/>
    <lineage>
        <taxon>Bacteria</taxon>
        <taxon>Pseudomonadati</taxon>
        <taxon>Pseudomonadota</taxon>
        <taxon>Alphaproteobacteria</taxon>
        <taxon>Acetobacterales</taxon>
        <taxon>Roseomonadaceae</taxon>
        <taxon>Muricoccus</taxon>
    </lineage>
</organism>
<protein>
    <submittedName>
        <fullName evidence="3">Copper chaperone</fullName>
    </submittedName>
</protein>
<dbReference type="InterPro" id="IPR017969">
    <property type="entry name" value="Heavy-metal-associated_CS"/>
</dbReference>
<dbReference type="RefSeq" id="WP_075822440.1">
    <property type="nucleotide sequence ID" value="NZ_JACIJD010000025.1"/>
</dbReference>
<dbReference type="EMBL" id="JACIJD010000025">
    <property type="protein sequence ID" value="MBB5695928.1"/>
    <property type="molecule type" value="Genomic_DNA"/>
</dbReference>
<comment type="caution">
    <text evidence="3">The sequence shown here is derived from an EMBL/GenBank/DDBJ whole genome shotgun (WGS) entry which is preliminary data.</text>
</comment>
<dbReference type="Proteomes" id="UP000580654">
    <property type="component" value="Unassembled WGS sequence"/>
</dbReference>
<dbReference type="CDD" id="cd00371">
    <property type="entry name" value="HMA"/>
    <property type="match status" value="1"/>
</dbReference>
<evidence type="ECO:0000259" key="2">
    <source>
        <dbReference type="Pfam" id="PF00403"/>
    </source>
</evidence>
<dbReference type="Gene3D" id="3.30.70.100">
    <property type="match status" value="1"/>
</dbReference>
<dbReference type="GO" id="GO:0046872">
    <property type="term" value="F:metal ion binding"/>
    <property type="evidence" value="ECO:0007669"/>
    <property type="project" value="UniProtKB-KW"/>
</dbReference>
<evidence type="ECO:0000256" key="1">
    <source>
        <dbReference type="ARBA" id="ARBA00022723"/>
    </source>
</evidence>
<gene>
    <name evidence="3" type="ORF">FHS87_003996</name>
</gene>
<dbReference type="SUPFAM" id="SSF55008">
    <property type="entry name" value="HMA, heavy metal-associated domain"/>
    <property type="match status" value="1"/>
</dbReference>
<keyword evidence="4" id="KW-1185">Reference proteome</keyword>
<evidence type="ECO:0000313" key="3">
    <source>
        <dbReference type="EMBL" id="MBB5695928.1"/>
    </source>
</evidence>
<dbReference type="InterPro" id="IPR036163">
    <property type="entry name" value="HMA_dom_sf"/>
</dbReference>
<accession>A0A840Y473</accession>
<dbReference type="AlphaFoldDB" id="A0A840Y473"/>
<evidence type="ECO:0000313" key="4">
    <source>
        <dbReference type="Proteomes" id="UP000580654"/>
    </source>
</evidence>